<proteinExistence type="inferred from homology"/>
<dbReference type="SUPFAM" id="SSF144091">
    <property type="entry name" value="Rhomboid-like"/>
    <property type="match status" value="1"/>
</dbReference>
<evidence type="ECO:0000313" key="9">
    <source>
        <dbReference type="EMBL" id="KHD98358.1"/>
    </source>
</evidence>
<comment type="similarity">
    <text evidence="2">Belongs to the peptidase S54 family.</text>
</comment>
<accession>A0A0A6VW15</accession>
<organism evidence="9 10">
    <name type="scientific">Kocuria rosea subsp. polaris</name>
    <dbReference type="NCBI Taxonomy" id="136273"/>
    <lineage>
        <taxon>Bacteria</taxon>
        <taxon>Bacillati</taxon>
        <taxon>Actinomycetota</taxon>
        <taxon>Actinomycetes</taxon>
        <taxon>Micrococcales</taxon>
        <taxon>Micrococcaceae</taxon>
        <taxon>Kocuria</taxon>
    </lineage>
</organism>
<dbReference type="Gene3D" id="1.20.1540.10">
    <property type="entry name" value="Rhomboid-like"/>
    <property type="match status" value="1"/>
</dbReference>
<evidence type="ECO:0000256" key="3">
    <source>
        <dbReference type="ARBA" id="ARBA00022692"/>
    </source>
</evidence>
<dbReference type="GO" id="GO:0016020">
    <property type="term" value="C:membrane"/>
    <property type="evidence" value="ECO:0007669"/>
    <property type="project" value="UniProtKB-SubCell"/>
</dbReference>
<keyword evidence="3 7" id="KW-0812">Transmembrane</keyword>
<dbReference type="InterPro" id="IPR022764">
    <property type="entry name" value="Peptidase_S54_rhomboid_dom"/>
</dbReference>
<feature type="domain" description="Peptidase S54 rhomboid" evidence="8">
    <location>
        <begin position="120"/>
        <end position="251"/>
    </location>
</feature>
<keyword evidence="4" id="KW-0378">Hydrolase</keyword>
<dbReference type="InterPro" id="IPR035952">
    <property type="entry name" value="Rhomboid-like_sf"/>
</dbReference>
<evidence type="ECO:0000256" key="5">
    <source>
        <dbReference type="ARBA" id="ARBA00022989"/>
    </source>
</evidence>
<protein>
    <submittedName>
        <fullName evidence="9">Protease</fullName>
    </submittedName>
</protein>
<comment type="caution">
    <text evidence="9">The sequence shown here is derived from an EMBL/GenBank/DDBJ whole genome shotgun (WGS) entry which is preliminary data.</text>
</comment>
<keyword evidence="10" id="KW-1185">Reference proteome</keyword>
<dbReference type="GO" id="GO:0006508">
    <property type="term" value="P:proteolysis"/>
    <property type="evidence" value="ECO:0007669"/>
    <property type="project" value="UniProtKB-KW"/>
</dbReference>
<dbReference type="OrthoDB" id="9807874at2"/>
<evidence type="ECO:0000256" key="2">
    <source>
        <dbReference type="ARBA" id="ARBA00009045"/>
    </source>
</evidence>
<keyword evidence="6 7" id="KW-0472">Membrane</keyword>
<dbReference type="AlphaFoldDB" id="A0A0A6VW15"/>
<dbReference type="PANTHER" id="PTHR43731">
    <property type="entry name" value="RHOMBOID PROTEASE"/>
    <property type="match status" value="1"/>
</dbReference>
<dbReference type="Proteomes" id="UP000030466">
    <property type="component" value="Unassembled WGS sequence"/>
</dbReference>
<dbReference type="CDD" id="cd19756">
    <property type="entry name" value="Bbox2"/>
    <property type="match status" value="1"/>
</dbReference>
<keyword evidence="9" id="KW-0645">Protease</keyword>
<sequence>MSGERPQYGASTGGDVPVCPRHPDRPAYVRCQRCGRPTCPECQRTAAVGVHCVDCVQEATRSRPAVRTSLGGRAAQGSPMLVTWWLVGINAVVYALQWLVQAAGVSLLQMFAYAPVTTTSEPWRMLTSGFLHSMSSPLHLILNMYMLYLFGRMLEPALGRGRFLLLFLLSVLGGSVGVLLLSHPLSLVVGASGGVFGLFGALFVLQRHLGQSITPIAVLIGVNVVFGFLFPGIAWQAHLGGLVTGAIVAFGYTAASRRRRGAGGRR</sequence>
<evidence type="ECO:0000256" key="4">
    <source>
        <dbReference type="ARBA" id="ARBA00022801"/>
    </source>
</evidence>
<dbReference type="GO" id="GO:0004252">
    <property type="term" value="F:serine-type endopeptidase activity"/>
    <property type="evidence" value="ECO:0007669"/>
    <property type="project" value="InterPro"/>
</dbReference>
<dbReference type="SUPFAM" id="SSF57845">
    <property type="entry name" value="B-box zinc-binding domain"/>
    <property type="match status" value="1"/>
</dbReference>
<gene>
    <name evidence="9" type="ORF">GY22_04705</name>
</gene>
<dbReference type="RefSeq" id="WP_035924350.1">
    <property type="nucleotide sequence ID" value="NZ_JSUH01000003.1"/>
</dbReference>
<feature type="transmembrane region" description="Helical" evidence="7">
    <location>
        <begin position="81"/>
        <end position="100"/>
    </location>
</feature>
<feature type="transmembrane region" description="Helical" evidence="7">
    <location>
        <begin position="212"/>
        <end position="230"/>
    </location>
</feature>
<feature type="transmembrane region" description="Helical" evidence="7">
    <location>
        <begin position="163"/>
        <end position="181"/>
    </location>
</feature>
<dbReference type="Pfam" id="PF01694">
    <property type="entry name" value="Rhomboid"/>
    <property type="match status" value="1"/>
</dbReference>
<evidence type="ECO:0000259" key="8">
    <source>
        <dbReference type="Pfam" id="PF01694"/>
    </source>
</evidence>
<dbReference type="PANTHER" id="PTHR43731:SF14">
    <property type="entry name" value="PRESENILIN-ASSOCIATED RHOMBOID-LIKE PROTEIN, MITOCHONDRIAL"/>
    <property type="match status" value="1"/>
</dbReference>
<dbReference type="InterPro" id="IPR050925">
    <property type="entry name" value="Rhomboid_protease_S54"/>
</dbReference>
<evidence type="ECO:0000313" key="10">
    <source>
        <dbReference type="Proteomes" id="UP000030466"/>
    </source>
</evidence>
<evidence type="ECO:0000256" key="1">
    <source>
        <dbReference type="ARBA" id="ARBA00004141"/>
    </source>
</evidence>
<evidence type="ECO:0000256" key="7">
    <source>
        <dbReference type="SAM" id="Phobius"/>
    </source>
</evidence>
<name>A0A0A6VW15_KOCRO</name>
<feature type="transmembrane region" description="Helical" evidence="7">
    <location>
        <begin position="187"/>
        <end position="205"/>
    </location>
</feature>
<reference evidence="9 10" key="1">
    <citation type="journal article" date="2003" name="Int. J. Syst. Evol. Microbiol.">
        <title>Kocuria polaris sp. nov., an orange-pigmented psychrophilic bacterium isolated from an Antarctic cyanobacterial mat sample.</title>
        <authorList>
            <person name="Reddy G.S."/>
            <person name="Prakash J.S."/>
            <person name="Prabahar V."/>
            <person name="Matsumoto G.I."/>
            <person name="Stackebrandt E."/>
            <person name="Shivaji S."/>
        </authorList>
    </citation>
    <scope>NUCLEOTIDE SEQUENCE [LARGE SCALE GENOMIC DNA]</scope>
    <source>
        <strain evidence="9 10">CMS 76or</strain>
    </source>
</reference>
<keyword evidence="5 7" id="KW-1133">Transmembrane helix</keyword>
<feature type="transmembrane region" description="Helical" evidence="7">
    <location>
        <begin position="236"/>
        <end position="255"/>
    </location>
</feature>
<feature type="transmembrane region" description="Helical" evidence="7">
    <location>
        <begin position="130"/>
        <end position="151"/>
    </location>
</feature>
<comment type="subcellular location">
    <subcellularLocation>
        <location evidence="1">Membrane</location>
        <topology evidence="1">Multi-pass membrane protein</topology>
    </subcellularLocation>
</comment>
<dbReference type="EMBL" id="JSUH01000003">
    <property type="protein sequence ID" value="KHD98358.1"/>
    <property type="molecule type" value="Genomic_DNA"/>
</dbReference>
<evidence type="ECO:0000256" key="6">
    <source>
        <dbReference type="ARBA" id="ARBA00023136"/>
    </source>
</evidence>